<proteinExistence type="predicted"/>
<dbReference type="Pfam" id="PF00990">
    <property type="entry name" value="GGDEF"/>
    <property type="match status" value="1"/>
</dbReference>
<evidence type="ECO:0000259" key="1">
    <source>
        <dbReference type="PROSITE" id="PS50887"/>
    </source>
</evidence>
<dbReference type="InterPro" id="IPR043128">
    <property type="entry name" value="Rev_trsase/Diguanyl_cyclase"/>
</dbReference>
<gene>
    <name evidence="2" type="ORF">SAMN05443428_11510</name>
</gene>
<dbReference type="Proteomes" id="UP000190105">
    <property type="component" value="Unassembled WGS sequence"/>
</dbReference>
<reference evidence="3" key="1">
    <citation type="submission" date="2017-02" db="EMBL/GenBank/DDBJ databases">
        <authorList>
            <person name="Varghese N."/>
            <person name="Submissions S."/>
        </authorList>
    </citation>
    <scope>NUCLEOTIDE SEQUENCE [LARGE SCALE GENOMIC DNA]</scope>
    <source>
        <strain evidence="3">USBA 833</strain>
    </source>
</reference>
<dbReference type="EMBL" id="FUYH01000015">
    <property type="protein sequence ID" value="SKA93896.1"/>
    <property type="molecule type" value="Genomic_DNA"/>
</dbReference>
<dbReference type="InterPro" id="IPR000160">
    <property type="entry name" value="GGDEF_dom"/>
</dbReference>
<dbReference type="OrthoDB" id="9805474at2"/>
<sequence>MSFLIIMMKTLVNELAVTQSLLKQSASHDFLTSILNRRGFYEKFNALLSNQRENAPISIIAADIDFFKKINDKYGHDIGDYVLTEIANTIINLIGINDIFSRWGGEEFLIVLPNTPYEDALKIAEIIRKEIENKVIKYKGTKIKITMTFGVSSFNPMYEIDQCISNADKALYYGKNNGRNCVVGFEDIIA</sequence>
<organism evidence="2 3">
    <name type="scientific">Caloramator quimbayensis</name>
    <dbReference type="NCBI Taxonomy" id="1147123"/>
    <lineage>
        <taxon>Bacteria</taxon>
        <taxon>Bacillati</taxon>
        <taxon>Bacillota</taxon>
        <taxon>Clostridia</taxon>
        <taxon>Eubacteriales</taxon>
        <taxon>Clostridiaceae</taxon>
        <taxon>Caloramator</taxon>
    </lineage>
</organism>
<dbReference type="SMART" id="SM00267">
    <property type="entry name" value="GGDEF"/>
    <property type="match status" value="1"/>
</dbReference>
<feature type="domain" description="GGDEF" evidence="1">
    <location>
        <begin position="55"/>
        <end position="187"/>
    </location>
</feature>
<dbReference type="PROSITE" id="PS50887">
    <property type="entry name" value="GGDEF"/>
    <property type="match status" value="1"/>
</dbReference>
<name>A0A1T4XWJ0_9CLOT</name>
<dbReference type="CDD" id="cd01949">
    <property type="entry name" value="GGDEF"/>
    <property type="match status" value="1"/>
</dbReference>
<dbReference type="NCBIfam" id="TIGR00254">
    <property type="entry name" value="GGDEF"/>
    <property type="match status" value="1"/>
</dbReference>
<protein>
    <submittedName>
        <fullName evidence="2">Two-component system, cell cycle response regulator</fullName>
    </submittedName>
</protein>
<dbReference type="GO" id="GO:0052621">
    <property type="term" value="F:diguanylate cyclase activity"/>
    <property type="evidence" value="ECO:0007669"/>
    <property type="project" value="TreeGrafter"/>
</dbReference>
<dbReference type="AlphaFoldDB" id="A0A1T4XWJ0"/>
<evidence type="ECO:0000313" key="2">
    <source>
        <dbReference type="EMBL" id="SKA93896.1"/>
    </source>
</evidence>
<dbReference type="Gene3D" id="3.30.70.270">
    <property type="match status" value="1"/>
</dbReference>
<dbReference type="SUPFAM" id="SSF55073">
    <property type="entry name" value="Nucleotide cyclase"/>
    <property type="match status" value="1"/>
</dbReference>
<dbReference type="PANTHER" id="PTHR45138">
    <property type="entry name" value="REGULATORY COMPONENTS OF SENSORY TRANSDUCTION SYSTEM"/>
    <property type="match status" value="1"/>
</dbReference>
<dbReference type="InterPro" id="IPR050469">
    <property type="entry name" value="Diguanylate_Cyclase"/>
</dbReference>
<dbReference type="FunFam" id="3.30.70.270:FF:000001">
    <property type="entry name" value="Diguanylate cyclase domain protein"/>
    <property type="match status" value="1"/>
</dbReference>
<dbReference type="STRING" id="1147123.SAMN05443428_11510"/>
<dbReference type="PANTHER" id="PTHR45138:SF9">
    <property type="entry name" value="DIGUANYLATE CYCLASE DGCM-RELATED"/>
    <property type="match status" value="1"/>
</dbReference>
<dbReference type="InterPro" id="IPR029787">
    <property type="entry name" value="Nucleotide_cyclase"/>
</dbReference>
<evidence type="ECO:0000313" key="3">
    <source>
        <dbReference type="Proteomes" id="UP000190105"/>
    </source>
</evidence>
<accession>A0A1T4XWJ0</accession>
<keyword evidence="3" id="KW-1185">Reference proteome</keyword>